<reference evidence="2" key="1">
    <citation type="submission" date="2011-08" db="EMBL/GenBank/DDBJ databases">
        <authorList>
            <person name="Rombauts S."/>
        </authorList>
    </citation>
    <scope>NUCLEOTIDE SEQUENCE</scope>
    <source>
        <strain evidence="2">London</strain>
    </source>
</reference>
<dbReference type="AlphaFoldDB" id="T1KW33"/>
<proteinExistence type="predicted"/>
<evidence type="ECO:0000313" key="1">
    <source>
        <dbReference type="EnsemblMetazoa" id="tetur24g00210.1"/>
    </source>
</evidence>
<dbReference type="HOGENOM" id="CLU_2963802_0_0_1"/>
<organism evidence="1 2">
    <name type="scientific">Tetranychus urticae</name>
    <name type="common">Two-spotted spider mite</name>
    <dbReference type="NCBI Taxonomy" id="32264"/>
    <lineage>
        <taxon>Eukaryota</taxon>
        <taxon>Metazoa</taxon>
        <taxon>Ecdysozoa</taxon>
        <taxon>Arthropoda</taxon>
        <taxon>Chelicerata</taxon>
        <taxon>Arachnida</taxon>
        <taxon>Acari</taxon>
        <taxon>Acariformes</taxon>
        <taxon>Trombidiformes</taxon>
        <taxon>Prostigmata</taxon>
        <taxon>Eleutherengona</taxon>
        <taxon>Raphignathae</taxon>
        <taxon>Tetranychoidea</taxon>
        <taxon>Tetranychidae</taxon>
        <taxon>Tetranychus</taxon>
    </lineage>
</organism>
<protein>
    <submittedName>
        <fullName evidence="1">Uncharacterized protein</fullName>
    </submittedName>
</protein>
<dbReference type="EnsemblMetazoa" id="tetur24g00210.1">
    <property type="protein sequence ID" value="tetur24g00210.1"/>
    <property type="gene ID" value="tetur24g00210"/>
</dbReference>
<accession>T1KW33</accession>
<evidence type="ECO:0000313" key="2">
    <source>
        <dbReference type="Proteomes" id="UP000015104"/>
    </source>
</evidence>
<dbReference type="Proteomes" id="UP000015104">
    <property type="component" value="Unassembled WGS sequence"/>
</dbReference>
<keyword evidence="2" id="KW-1185">Reference proteome</keyword>
<name>T1KW33_TETUR</name>
<reference evidence="1" key="2">
    <citation type="submission" date="2015-06" db="UniProtKB">
        <authorList>
            <consortium name="EnsemblMetazoa"/>
        </authorList>
    </citation>
    <scope>IDENTIFICATION</scope>
</reference>
<sequence>MSSLISTILSNLSESIHEVLRLTGEDLYSDVDGLASSSAYVSDQNNLLEVQVNPEIHFG</sequence>
<dbReference type="EMBL" id="CAEY01000638">
    <property type="status" value="NOT_ANNOTATED_CDS"/>
    <property type="molecule type" value="Genomic_DNA"/>
</dbReference>